<comment type="caution">
    <text evidence="2">The sequence shown here is derived from an EMBL/GenBank/DDBJ whole genome shotgun (WGS) entry which is preliminary data.</text>
</comment>
<keyword evidence="3" id="KW-1185">Reference proteome</keyword>
<evidence type="ECO:0000313" key="3">
    <source>
        <dbReference type="Proteomes" id="UP000321746"/>
    </source>
</evidence>
<dbReference type="Proteomes" id="UP000321746">
    <property type="component" value="Unassembled WGS sequence"/>
</dbReference>
<evidence type="ECO:0000256" key="1">
    <source>
        <dbReference type="SAM" id="MobiDB-lite"/>
    </source>
</evidence>
<evidence type="ECO:0000313" key="2">
    <source>
        <dbReference type="EMBL" id="GEN63142.1"/>
    </source>
</evidence>
<dbReference type="AlphaFoldDB" id="A0A511XJM4"/>
<feature type="compositionally biased region" description="Polar residues" evidence="1">
    <location>
        <begin position="1"/>
        <end position="10"/>
    </location>
</feature>
<protein>
    <submittedName>
        <fullName evidence="2">Uncharacterized protein</fullName>
    </submittedName>
</protein>
<dbReference type="RefSeq" id="WP_173572051.1">
    <property type="nucleotide sequence ID" value="NZ_BJYG01000016.1"/>
</dbReference>
<name>A0A511XJM4_9PROT</name>
<accession>A0A511XJM4</accession>
<sequence length="73" mass="7356">MAAMHSTITGQPDGIRDGIPDTTAATEAGMTVGDIGAAGSKAVSGMTNKYRNDVIRDGTPPAAAKTGRNGFYA</sequence>
<gene>
    <name evidence="2" type="ORF">AOE01nite_13660</name>
</gene>
<dbReference type="EMBL" id="BJYG01000016">
    <property type="protein sequence ID" value="GEN63142.1"/>
    <property type="molecule type" value="Genomic_DNA"/>
</dbReference>
<reference evidence="2 3" key="1">
    <citation type="submission" date="2019-07" db="EMBL/GenBank/DDBJ databases">
        <title>Whole genome shotgun sequence of Acetobacter oeni NBRC 105207.</title>
        <authorList>
            <person name="Hosoyama A."/>
            <person name="Uohara A."/>
            <person name="Ohji S."/>
            <person name="Ichikawa N."/>
        </authorList>
    </citation>
    <scope>NUCLEOTIDE SEQUENCE [LARGE SCALE GENOMIC DNA]</scope>
    <source>
        <strain evidence="2 3">NBRC 105207</strain>
    </source>
</reference>
<organism evidence="2 3">
    <name type="scientific">Acetobacter oeni</name>
    <dbReference type="NCBI Taxonomy" id="304077"/>
    <lineage>
        <taxon>Bacteria</taxon>
        <taxon>Pseudomonadati</taxon>
        <taxon>Pseudomonadota</taxon>
        <taxon>Alphaproteobacteria</taxon>
        <taxon>Acetobacterales</taxon>
        <taxon>Acetobacteraceae</taxon>
        <taxon>Acetobacter</taxon>
    </lineage>
</organism>
<feature type="region of interest" description="Disordered" evidence="1">
    <location>
        <begin position="52"/>
        <end position="73"/>
    </location>
</feature>
<feature type="region of interest" description="Disordered" evidence="1">
    <location>
        <begin position="1"/>
        <end position="22"/>
    </location>
</feature>
<proteinExistence type="predicted"/>